<dbReference type="Pfam" id="PF02687">
    <property type="entry name" value="FtsX"/>
    <property type="match status" value="1"/>
</dbReference>
<feature type="transmembrane region" description="Helical" evidence="7">
    <location>
        <begin position="281"/>
        <end position="306"/>
    </location>
</feature>
<keyword evidence="3 7" id="KW-0812">Transmembrane</keyword>
<evidence type="ECO:0000256" key="7">
    <source>
        <dbReference type="SAM" id="Phobius"/>
    </source>
</evidence>
<dbReference type="PANTHER" id="PTHR30572:SF4">
    <property type="entry name" value="ABC TRANSPORTER PERMEASE YTRF"/>
    <property type="match status" value="1"/>
</dbReference>
<keyword evidence="12" id="KW-1185">Reference proteome</keyword>
<keyword evidence="10" id="KW-0547">Nucleotide-binding</keyword>
<feature type="transmembrane region" description="Helical" evidence="7">
    <location>
        <begin position="371"/>
        <end position="390"/>
    </location>
</feature>
<dbReference type="Proteomes" id="UP000029925">
    <property type="component" value="Unassembled WGS sequence"/>
</dbReference>
<evidence type="ECO:0000313" key="11">
    <source>
        <dbReference type="EMBL" id="TLD78702.1"/>
    </source>
</evidence>
<evidence type="ECO:0000313" key="13">
    <source>
        <dbReference type="Proteomes" id="UP000064525"/>
    </source>
</evidence>
<dbReference type="InterPro" id="IPR050250">
    <property type="entry name" value="Macrolide_Exporter_MacB"/>
</dbReference>
<dbReference type="InterPro" id="IPR025857">
    <property type="entry name" value="MacB_PCD"/>
</dbReference>
<feature type="transmembrane region" description="Helical" evidence="7">
    <location>
        <begin position="326"/>
        <end position="351"/>
    </location>
</feature>
<dbReference type="AlphaFoldDB" id="A0A099UC21"/>
<gene>
    <name evidence="10" type="ORF">BN2458_PEG1127</name>
    <name evidence="11" type="ORF">LS75_005215</name>
</gene>
<dbReference type="OrthoDB" id="9802264at2"/>
<dbReference type="GO" id="GO:0005524">
    <property type="term" value="F:ATP binding"/>
    <property type="evidence" value="ECO:0007669"/>
    <property type="project" value="UniProtKB-KW"/>
</dbReference>
<feature type="domain" description="MacB-like periplasmic core" evidence="9">
    <location>
        <begin position="21"/>
        <end position="243"/>
    </location>
</feature>
<evidence type="ECO:0000313" key="10">
    <source>
        <dbReference type="EMBL" id="CUU40012.1"/>
    </source>
</evidence>
<dbReference type="KEGG" id="hty:BN2458_PEG1127"/>
<feature type="domain" description="ABC3 transporter permease C-terminal" evidence="8">
    <location>
        <begin position="285"/>
        <end position="398"/>
    </location>
</feature>
<accession>A0A099UC21</accession>
<keyword evidence="2" id="KW-1003">Cell membrane</keyword>
<keyword evidence="5 7" id="KW-0472">Membrane</keyword>
<reference evidence="13" key="3">
    <citation type="submission" date="2015-11" db="EMBL/GenBank/DDBJ databases">
        <authorList>
            <person name="Anvar S.Y."/>
        </authorList>
    </citation>
    <scope>NUCLEOTIDE SEQUENCE [LARGE SCALE GENOMIC DNA]</scope>
</reference>
<protein>
    <submittedName>
        <fullName evidence="11">FtsX-like permease family protein</fullName>
    </submittedName>
    <submittedName>
        <fullName evidence="10">Macrolide export ATP-binding/permease protein MacB</fullName>
        <ecNumber evidence="10">3.6.3.-</ecNumber>
    </submittedName>
</protein>
<comment type="similarity">
    <text evidence="6">Belongs to the ABC-4 integral membrane protein family.</text>
</comment>
<dbReference type="EMBL" id="JRPF02000004">
    <property type="protein sequence ID" value="TLD78702.1"/>
    <property type="molecule type" value="Genomic_DNA"/>
</dbReference>
<dbReference type="Proteomes" id="UP000064525">
    <property type="component" value="Chromosome I"/>
</dbReference>
<keyword evidence="10" id="KW-0378">Hydrolase</keyword>
<evidence type="ECO:0000313" key="12">
    <source>
        <dbReference type="Proteomes" id="UP000029925"/>
    </source>
</evidence>
<evidence type="ECO:0000256" key="2">
    <source>
        <dbReference type="ARBA" id="ARBA00022475"/>
    </source>
</evidence>
<dbReference type="PANTHER" id="PTHR30572">
    <property type="entry name" value="MEMBRANE COMPONENT OF TRANSPORTER-RELATED"/>
    <property type="match status" value="1"/>
</dbReference>
<dbReference type="EC" id="3.6.3.-" evidence="10"/>
<comment type="subcellular location">
    <subcellularLocation>
        <location evidence="1">Cell membrane</location>
        <topology evidence="1">Multi-pass membrane protein</topology>
    </subcellularLocation>
</comment>
<evidence type="ECO:0000256" key="1">
    <source>
        <dbReference type="ARBA" id="ARBA00004651"/>
    </source>
</evidence>
<reference evidence="11 12" key="1">
    <citation type="journal article" date="2014" name="Genome Announc.">
        <title>Draft genome sequences of eight enterohepatic helicobacter species isolated from both laboratory and wild rodents.</title>
        <authorList>
            <person name="Sheh A."/>
            <person name="Shen Z."/>
            <person name="Fox J.G."/>
        </authorList>
    </citation>
    <scope>NUCLEOTIDE SEQUENCE [LARGE SCALE GENOMIC DNA]</scope>
    <source>
        <strain evidence="11 12">MIT 98-6810</strain>
    </source>
</reference>
<dbReference type="InterPro" id="IPR003838">
    <property type="entry name" value="ABC3_permease_C"/>
</dbReference>
<dbReference type="GO" id="GO:0016787">
    <property type="term" value="F:hydrolase activity"/>
    <property type="evidence" value="ECO:0007669"/>
    <property type="project" value="UniProtKB-KW"/>
</dbReference>
<evidence type="ECO:0000256" key="5">
    <source>
        <dbReference type="ARBA" id="ARBA00023136"/>
    </source>
</evidence>
<keyword evidence="10" id="KW-0067">ATP-binding</keyword>
<evidence type="ECO:0000256" key="3">
    <source>
        <dbReference type="ARBA" id="ARBA00022692"/>
    </source>
</evidence>
<feature type="transmembrane region" description="Helical" evidence="7">
    <location>
        <begin position="21"/>
        <end position="41"/>
    </location>
</feature>
<dbReference type="Pfam" id="PF12704">
    <property type="entry name" value="MacB_PCD"/>
    <property type="match status" value="1"/>
</dbReference>
<dbReference type="GO" id="GO:0022857">
    <property type="term" value="F:transmembrane transporter activity"/>
    <property type="evidence" value="ECO:0007669"/>
    <property type="project" value="TreeGrafter"/>
</dbReference>
<evidence type="ECO:0000256" key="6">
    <source>
        <dbReference type="ARBA" id="ARBA00038076"/>
    </source>
</evidence>
<dbReference type="GO" id="GO:0005886">
    <property type="term" value="C:plasma membrane"/>
    <property type="evidence" value="ECO:0007669"/>
    <property type="project" value="UniProtKB-SubCell"/>
</dbReference>
<name>A0A099UC21_9HELI</name>
<evidence type="ECO:0000256" key="4">
    <source>
        <dbReference type="ARBA" id="ARBA00022989"/>
    </source>
</evidence>
<organism evidence="10 13">
    <name type="scientific">Helicobacter typhlonius</name>
    <dbReference type="NCBI Taxonomy" id="76936"/>
    <lineage>
        <taxon>Bacteria</taxon>
        <taxon>Pseudomonadati</taxon>
        <taxon>Campylobacterota</taxon>
        <taxon>Epsilonproteobacteria</taxon>
        <taxon>Campylobacterales</taxon>
        <taxon>Helicobacteraceae</taxon>
        <taxon>Helicobacter</taxon>
    </lineage>
</organism>
<evidence type="ECO:0000259" key="8">
    <source>
        <dbReference type="Pfam" id="PF02687"/>
    </source>
</evidence>
<dbReference type="EMBL" id="LN907858">
    <property type="protein sequence ID" value="CUU40012.1"/>
    <property type="molecule type" value="Genomic_DNA"/>
</dbReference>
<proteinExistence type="inferred from homology"/>
<dbReference type="RefSeq" id="WP_034325708.1">
    <property type="nucleotide sequence ID" value="NZ_CAJTQN010000003.1"/>
</dbReference>
<dbReference type="PATRIC" id="fig|76936.10.peg.1102"/>
<reference evidence="10" key="2">
    <citation type="submission" date="2015-11" db="EMBL/GenBank/DDBJ databases">
        <authorList>
            <person name="Zhang Y."/>
            <person name="Guo Z."/>
        </authorList>
    </citation>
    <scope>NUCLEOTIDE SEQUENCE</scope>
    <source>
        <strain evidence="10">1</strain>
    </source>
</reference>
<dbReference type="STRING" id="76936.BN2458_PEG1127"/>
<keyword evidence="4 7" id="KW-1133">Transmembrane helix</keyword>
<evidence type="ECO:0000259" key="9">
    <source>
        <dbReference type="Pfam" id="PF12704"/>
    </source>
</evidence>
<dbReference type="GeneID" id="78151341"/>
<sequence>MILNAFILALRQIRRNFLRAFLTMLGIIIGVGAVIVMISLGNGTTKMIGDRISSLGSNLLLVFPARAMNPSGTNLRRNFSLQEAQNLYSLTQEYIQALAPIAQSSVTLQYQAQNTSTQVQGINAAFFEVTQWESSEGRIFEDNEYRVGSNVCLIGESVRKNLFIQENPLGKRIRINSIVCECIGVLESKGQGGMGNDQDDMILLPLKTFLRSVSGNNTLFYINRLMLRTKDSVDSSEILPALTNSLREVRNVRDGERDSFEVMDTKQISEILTSSTKRLTAFLGMIAGVSLIVGGIGIMNIMLVSVTERTREIGTRMAIGALQSEVLLQFLIESITLSSLGGIIGIIWAFFASLGLSHSMEIPFIFDVPTAIIAFVFSAFIGVLFGYIPAKRASRLNPIDALRHE</sequence>